<sequence length="116" mass="12102">MLMIYLGPLVSQSMSAGHAMPMLAGMQEMACSDGQRAATHSPDESAQHGFSADRFMEKCGYCGLLIHSPPLVPPMLPEPACPMAVGRSAPLVASLPVPDSPVFPGARSRAPPAMLA</sequence>
<protein>
    <recommendedName>
        <fullName evidence="3">DUF2946 domain-containing protein</fullName>
    </recommendedName>
</protein>
<evidence type="ECO:0008006" key="3">
    <source>
        <dbReference type="Google" id="ProtNLM"/>
    </source>
</evidence>
<organism evidence="1 2">
    <name type="scientific">Pseudomonas jinjuensis</name>
    <dbReference type="NCBI Taxonomy" id="198616"/>
    <lineage>
        <taxon>Bacteria</taxon>
        <taxon>Pseudomonadati</taxon>
        <taxon>Pseudomonadota</taxon>
        <taxon>Gammaproteobacteria</taxon>
        <taxon>Pseudomonadales</taxon>
        <taxon>Pseudomonadaceae</taxon>
        <taxon>Pseudomonas</taxon>
    </lineage>
</organism>
<dbReference type="InterPro" id="IPR021333">
    <property type="entry name" value="DUF2946"/>
</dbReference>
<keyword evidence="2" id="KW-1185">Reference proteome</keyword>
<dbReference type="Proteomes" id="UP000242957">
    <property type="component" value="Unassembled WGS sequence"/>
</dbReference>
<dbReference type="Pfam" id="PF11162">
    <property type="entry name" value="DUF2946"/>
    <property type="match status" value="1"/>
</dbReference>
<dbReference type="EMBL" id="FNIJ01000025">
    <property type="protein sequence ID" value="SDP20871.1"/>
    <property type="molecule type" value="Genomic_DNA"/>
</dbReference>
<gene>
    <name evidence="1" type="ORF">SAMN05216193_12533</name>
</gene>
<dbReference type="STRING" id="198616.SAMN05216193_12533"/>
<proteinExistence type="predicted"/>
<dbReference type="AlphaFoldDB" id="A0A1H0QU67"/>
<evidence type="ECO:0000313" key="2">
    <source>
        <dbReference type="Proteomes" id="UP000242957"/>
    </source>
</evidence>
<reference evidence="2" key="1">
    <citation type="submission" date="2016-10" db="EMBL/GenBank/DDBJ databases">
        <authorList>
            <person name="Varghese N."/>
            <person name="Submissions S."/>
        </authorList>
    </citation>
    <scope>NUCLEOTIDE SEQUENCE [LARGE SCALE GENOMIC DNA]</scope>
    <source>
        <strain evidence="2">JCM 21621</strain>
    </source>
</reference>
<evidence type="ECO:0000313" key="1">
    <source>
        <dbReference type="EMBL" id="SDP20871.1"/>
    </source>
</evidence>
<accession>A0A1H0QU67</accession>
<name>A0A1H0QU67_9PSED</name>